<comment type="function">
    <text evidence="5 9">Catalyzes the interconversion of 2-phosphoglycerate and 3-phosphoglycerate.</text>
</comment>
<dbReference type="InterPro" id="IPR005952">
    <property type="entry name" value="Phosphogly_mut1"/>
</dbReference>
<dbReference type="UniPathway" id="UPA00109">
    <property type="reaction ID" value="UER00186"/>
</dbReference>
<evidence type="ECO:0000313" key="10">
    <source>
        <dbReference type="EMBL" id="MAG18376.1"/>
    </source>
</evidence>
<keyword evidence="5" id="KW-0312">Gluconeogenesis</keyword>
<organism evidence="10 11">
    <name type="scientific">Candidatus Iainarchaeum sp</name>
    <dbReference type="NCBI Taxonomy" id="3101447"/>
    <lineage>
        <taxon>Archaea</taxon>
        <taxon>Candidatus Iainarchaeota</taxon>
        <taxon>Candidatus Iainarchaeia</taxon>
        <taxon>Candidatus Iainarchaeales</taxon>
        <taxon>Candidatus Iainarchaeaceae</taxon>
        <taxon>Candidatus Iainarchaeum</taxon>
    </lineage>
</organism>
<evidence type="ECO:0000256" key="6">
    <source>
        <dbReference type="PIRSR" id="PIRSR613078-1"/>
    </source>
</evidence>
<protein>
    <recommendedName>
        <fullName evidence="5 9">2,3-bisphosphoglycerate-dependent phosphoglycerate mutase</fullName>
        <shortName evidence="5">BPG-dependent PGAM</shortName>
        <shortName evidence="5">PGAM</shortName>
        <shortName evidence="5">Phosphoglyceromutase</shortName>
        <shortName evidence="5">dPGM</shortName>
        <ecNumber evidence="5 9">5.4.2.11</ecNumber>
    </recommendedName>
</protein>
<feature type="binding site" evidence="5 7">
    <location>
        <begin position="85"/>
        <end position="88"/>
    </location>
    <ligand>
        <name>substrate</name>
    </ligand>
</feature>
<dbReference type="InterPro" id="IPR001345">
    <property type="entry name" value="PG/BPGM_mutase_AS"/>
</dbReference>
<evidence type="ECO:0000256" key="8">
    <source>
        <dbReference type="PIRSR" id="PIRSR613078-3"/>
    </source>
</evidence>
<feature type="binding site" evidence="5 7">
    <location>
        <position position="59"/>
    </location>
    <ligand>
        <name>substrate</name>
    </ligand>
</feature>
<dbReference type="Pfam" id="PF00300">
    <property type="entry name" value="His_Phos_1"/>
    <property type="match status" value="2"/>
</dbReference>
<evidence type="ECO:0000256" key="9">
    <source>
        <dbReference type="RuleBase" id="RU004512"/>
    </source>
</evidence>
<evidence type="ECO:0000313" key="11">
    <source>
        <dbReference type="Proteomes" id="UP000226712"/>
    </source>
</evidence>
<feature type="binding site" evidence="5 7">
    <location>
        <begin position="20"/>
        <end position="21"/>
    </location>
    <ligand>
        <name>substrate</name>
    </ligand>
</feature>
<dbReference type="CDD" id="cd07067">
    <property type="entry name" value="HP_PGM_like"/>
    <property type="match status" value="1"/>
</dbReference>
<feature type="binding site" evidence="5 7">
    <location>
        <begin position="181"/>
        <end position="182"/>
    </location>
    <ligand>
        <name>substrate</name>
    </ligand>
</feature>
<comment type="catalytic activity">
    <reaction evidence="1 5 9">
        <text>(2R)-2-phosphoglycerate = (2R)-3-phosphoglycerate</text>
        <dbReference type="Rhea" id="RHEA:15901"/>
        <dbReference type="ChEBI" id="CHEBI:58272"/>
        <dbReference type="ChEBI" id="CHEBI:58289"/>
        <dbReference type="EC" id="5.4.2.11"/>
    </reaction>
</comment>
<dbReference type="SUPFAM" id="SSF53254">
    <property type="entry name" value="Phosphoglycerate mutase-like"/>
    <property type="match status" value="1"/>
</dbReference>
<dbReference type="EC" id="5.4.2.11" evidence="5 9"/>
<dbReference type="GO" id="GO:0006094">
    <property type="term" value="P:gluconeogenesis"/>
    <property type="evidence" value="ECO:0007669"/>
    <property type="project" value="UniProtKB-UniRule"/>
</dbReference>
<comment type="caution">
    <text evidence="10">The sequence shown here is derived from an EMBL/GenBank/DDBJ whole genome shotgun (WGS) entry which is preliminary data.</text>
</comment>
<dbReference type="Proteomes" id="UP000226712">
    <property type="component" value="Unassembled WGS sequence"/>
</dbReference>
<proteinExistence type="inferred from homology"/>
<dbReference type="PANTHER" id="PTHR11931">
    <property type="entry name" value="PHOSPHOGLYCERATE MUTASE"/>
    <property type="match status" value="1"/>
</dbReference>
<reference evidence="11" key="1">
    <citation type="submission" date="2017-09" db="EMBL/GenBank/DDBJ databases">
        <title>The Reconstruction of 2,631 Draft Metagenome-Assembled Genomes from the Global Oceans.</title>
        <authorList>
            <person name="Tully B.J."/>
            <person name="Graham E.D."/>
            <person name="Heidelberg J.F."/>
        </authorList>
    </citation>
    <scope>NUCLEOTIDE SEQUENCE [LARGE SCALE GENOMIC DNA]</scope>
</reference>
<evidence type="ECO:0000256" key="2">
    <source>
        <dbReference type="ARBA" id="ARBA00006717"/>
    </source>
</evidence>
<evidence type="ECO:0000256" key="4">
    <source>
        <dbReference type="ARBA" id="ARBA00023235"/>
    </source>
</evidence>
<keyword evidence="4 5" id="KW-0413">Isomerase</keyword>
<dbReference type="PIRSF" id="PIRSF000709">
    <property type="entry name" value="6PFK_2-Ptase"/>
    <property type="match status" value="1"/>
</dbReference>
<dbReference type="FunFam" id="3.40.50.1240:FF:000003">
    <property type="entry name" value="2,3-bisphosphoglycerate-dependent phosphoglycerate mutase"/>
    <property type="match status" value="1"/>
</dbReference>
<name>A0A2D6LQC2_9ARCH</name>
<dbReference type="GO" id="GO:0004619">
    <property type="term" value="F:phosphoglycerate mutase activity"/>
    <property type="evidence" value="ECO:0007669"/>
    <property type="project" value="UniProtKB-UniRule"/>
</dbReference>
<sequence length="227" mass="26615">MKLVLLRHGQSQWNLENRFTGWKDVDLSEKGIQECINSGKILKEKGYSFDLVYTSYLKRGIRTTELCLKEMGLDVLVKKSWRLNERHYGALTGLNKDEMKKKHGEEQVHVWRRSFDVRPPLFEKDDKSNPSYDEIYSELREDQKPMGESLKDTIERVLPYWESEIVPQLKQKKKILISAHGNSLRALVKHLDNISNEEIPSLEIPTGKPLVYELDENLNAINHYYLE</sequence>
<evidence type="ECO:0000256" key="5">
    <source>
        <dbReference type="HAMAP-Rule" id="MF_01039"/>
    </source>
</evidence>
<evidence type="ECO:0000256" key="7">
    <source>
        <dbReference type="PIRSR" id="PIRSR613078-2"/>
    </source>
</evidence>
<evidence type="ECO:0000256" key="1">
    <source>
        <dbReference type="ARBA" id="ARBA00000380"/>
    </source>
</evidence>
<dbReference type="PROSITE" id="PS00175">
    <property type="entry name" value="PG_MUTASE"/>
    <property type="match status" value="1"/>
</dbReference>
<dbReference type="InterPro" id="IPR029033">
    <property type="entry name" value="His_PPase_superfam"/>
</dbReference>
<comment type="similarity">
    <text evidence="2 5">Belongs to the phosphoglycerate mutase family. BPG-dependent PGAM subfamily.</text>
</comment>
<feature type="site" description="Transition state stabilizer" evidence="5 8">
    <location>
        <position position="180"/>
    </location>
</feature>
<dbReference type="AlphaFoldDB" id="A0A2D6LQC2"/>
<feature type="active site" description="Tele-phosphohistidine intermediate" evidence="5 6">
    <location>
        <position position="8"/>
    </location>
</feature>
<feature type="active site" description="Proton donor/acceptor" evidence="5 6">
    <location>
        <position position="85"/>
    </location>
</feature>
<feature type="binding site" evidence="5 7">
    <location>
        <position position="96"/>
    </location>
    <ligand>
        <name>substrate</name>
    </ligand>
</feature>
<comment type="pathway">
    <text evidence="5 9">Carbohydrate degradation; glycolysis; pyruvate from D-glyceraldehyde 3-phosphate: step 3/5.</text>
</comment>
<dbReference type="InterPro" id="IPR013078">
    <property type="entry name" value="His_Pase_superF_clade-1"/>
</dbReference>
<feature type="binding site" evidence="5 7">
    <location>
        <begin position="7"/>
        <end position="14"/>
    </location>
    <ligand>
        <name>substrate</name>
    </ligand>
</feature>
<dbReference type="NCBIfam" id="TIGR01258">
    <property type="entry name" value="pgm_1"/>
    <property type="match status" value="1"/>
</dbReference>
<dbReference type="HAMAP" id="MF_01039">
    <property type="entry name" value="PGAM_GpmA"/>
    <property type="match status" value="1"/>
</dbReference>
<gene>
    <name evidence="5" type="primary">gpmA</name>
    <name evidence="10" type="ORF">CL944_02800</name>
</gene>
<dbReference type="GO" id="GO:0006096">
    <property type="term" value="P:glycolytic process"/>
    <property type="evidence" value="ECO:0007669"/>
    <property type="project" value="UniProtKB-UniRule"/>
</dbReference>
<feature type="binding site" evidence="5 7">
    <location>
        <begin position="112"/>
        <end position="113"/>
    </location>
    <ligand>
        <name>substrate</name>
    </ligand>
</feature>
<dbReference type="NCBIfam" id="NF010713">
    <property type="entry name" value="PRK14115.1"/>
    <property type="match status" value="1"/>
</dbReference>
<dbReference type="Gene3D" id="3.40.50.1240">
    <property type="entry name" value="Phosphoglycerate mutase-like"/>
    <property type="match status" value="1"/>
</dbReference>
<evidence type="ECO:0000256" key="3">
    <source>
        <dbReference type="ARBA" id="ARBA00023152"/>
    </source>
</evidence>
<keyword evidence="3 5" id="KW-0324">Glycolysis</keyword>
<dbReference type="SMART" id="SM00855">
    <property type="entry name" value="PGAM"/>
    <property type="match status" value="1"/>
</dbReference>
<dbReference type="EMBL" id="NZBD01000015">
    <property type="protein sequence ID" value="MAG18376.1"/>
    <property type="molecule type" value="Genomic_DNA"/>
</dbReference>
<accession>A0A2D6LQC2</accession>